<evidence type="ECO:0000256" key="1">
    <source>
        <dbReference type="ARBA" id="ARBA00010815"/>
    </source>
</evidence>
<dbReference type="InterPro" id="IPR003333">
    <property type="entry name" value="CMAS"/>
</dbReference>
<dbReference type="PANTHER" id="PTHR43667">
    <property type="entry name" value="CYCLOPROPANE-FATTY-ACYL-PHOSPHOLIPID SYNTHASE"/>
    <property type="match status" value="1"/>
</dbReference>
<feature type="active site" evidence="6">
    <location>
        <position position="400"/>
    </location>
</feature>
<gene>
    <name evidence="7" type="ORF">GOQ09_19410</name>
</gene>
<evidence type="ECO:0000256" key="2">
    <source>
        <dbReference type="ARBA" id="ARBA00022603"/>
    </source>
</evidence>
<dbReference type="InterPro" id="IPR050723">
    <property type="entry name" value="CFA/CMAS"/>
</dbReference>
<organism evidence="7 8">
    <name type="scientific">Variovorax paradoxus</name>
    <dbReference type="NCBI Taxonomy" id="34073"/>
    <lineage>
        <taxon>Bacteria</taxon>
        <taxon>Pseudomonadati</taxon>
        <taxon>Pseudomonadota</taxon>
        <taxon>Betaproteobacteria</taxon>
        <taxon>Burkholderiales</taxon>
        <taxon>Comamonadaceae</taxon>
        <taxon>Variovorax</taxon>
    </lineage>
</organism>
<dbReference type="Pfam" id="PF02353">
    <property type="entry name" value="CMAS"/>
    <property type="match status" value="1"/>
</dbReference>
<dbReference type="OrthoDB" id="9782855at2"/>
<dbReference type="GO" id="GO:0032259">
    <property type="term" value="P:methylation"/>
    <property type="evidence" value="ECO:0007669"/>
    <property type="project" value="UniProtKB-KW"/>
</dbReference>
<comment type="similarity">
    <text evidence="1">Belongs to the CFA/CMAS family.</text>
</comment>
<dbReference type="AlphaFoldDB" id="A0A6I6HL72"/>
<sequence length="433" mass="47861">MSNSTSSTSSGLEAAVLGSPAGLAPTSWIRQPLRRLLARLLRSVHCGSIAVELPDGERLEGRGAAEGPHAAIRLHRWRPLARMLLRGDIGLAESYRDGDWSSHDLTGLLEFGIRNEAGWGRVFEASLPAKWFGRAVHRMRANTRRGSRQNISFHYDMGNAFYAQWLDADLIYSSALYATGDESLEQAQAAKIDRIAALLAPAPHDSVLEIGCGWGALALALAQRHGAQVTGLTLSAEQLAHAQQRVQEEGLSTQIDLRLQDYRDVQGRYDRIVSIEMLEAVGERYWPVYFDTLRERLAPGGTAVVQVITIADQHFEQYRRSPDFIQRFIFPGGMLPTVRALEAEAARAGLALECAESFGASYAATLAEWRHRFLAAWPSIEPLGYDASFKRLWEYYLCYCEAGFLSGRVDVGLFTLKHAPSPAAPIPIARRTA</sequence>
<keyword evidence="3 7" id="KW-0808">Transferase</keyword>
<dbReference type="GO" id="GO:0008610">
    <property type="term" value="P:lipid biosynthetic process"/>
    <property type="evidence" value="ECO:0007669"/>
    <property type="project" value="InterPro"/>
</dbReference>
<protein>
    <submittedName>
        <fullName evidence="7">Methyltransferase domain-containing protein</fullName>
    </submittedName>
</protein>
<dbReference type="EMBL" id="CP046622">
    <property type="protein sequence ID" value="QGW83620.1"/>
    <property type="molecule type" value="Genomic_DNA"/>
</dbReference>
<dbReference type="RefSeq" id="WP_157615013.1">
    <property type="nucleotide sequence ID" value="NZ_CP046622.1"/>
</dbReference>
<dbReference type="SUPFAM" id="SSF53335">
    <property type="entry name" value="S-adenosyl-L-methionine-dependent methyltransferases"/>
    <property type="match status" value="1"/>
</dbReference>
<dbReference type="PIRSF" id="PIRSF003085">
    <property type="entry name" value="CMAS"/>
    <property type="match status" value="1"/>
</dbReference>
<dbReference type="CDD" id="cd02440">
    <property type="entry name" value="AdoMet_MTases"/>
    <property type="match status" value="1"/>
</dbReference>
<dbReference type="Gene3D" id="3.40.50.150">
    <property type="entry name" value="Vaccinia Virus protein VP39"/>
    <property type="match status" value="1"/>
</dbReference>
<dbReference type="InterPro" id="IPR029063">
    <property type="entry name" value="SAM-dependent_MTases_sf"/>
</dbReference>
<evidence type="ECO:0000256" key="4">
    <source>
        <dbReference type="ARBA" id="ARBA00022691"/>
    </source>
</evidence>
<keyword evidence="5" id="KW-0443">Lipid metabolism</keyword>
<evidence type="ECO:0000313" key="7">
    <source>
        <dbReference type="EMBL" id="QGW83620.1"/>
    </source>
</evidence>
<evidence type="ECO:0000256" key="6">
    <source>
        <dbReference type="PIRSR" id="PIRSR003085-1"/>
    </source>
</evidence>
<dbReference type="GO" id="GO:0008168">
    <property type="term" value="F:methyltransferase activity"/>
    <property type="evidence" value="ECO:0007669"/>
    <property type="project" value="UniProtKB-KW"/>
</dbReference>
<dbReference type="PANTHER" id="PTHR43667:SF2">
    <property type="entry name" value="FATTY ACID C-METHYL TRANSFERASE"/>
    <property type="match status" value="1"/>
</dbReference>
<keyword evidence="4" id="KW-0949">S-adenosyl-L-methionine</keyword>
<evidence type="ECO:0000256" key="3">
    <source>
        <dbReference type="ARBA" id="ARBA00022679"/>
    </source>
</evidence>
<accession>A0A6I6HL72</accession>
<dbReference type="Proteomes" id="UP000425817">
    <property type="component" value="Chromosome"/>
</dbReference>
<evidence type="ECO:0000256" key="5">
    <source>
        <dbReference type="ARBA" id="ARBA00023098"/>
    </source>
</evidence>
<proteinExistence type="inferred from homology"/>
<keyword evidence="2 7" id="KW-0489">Methyltransferase</keyword>
<reference evidence="7 8" key="1">
    <citation type="submission" date="2019-12" db="EMBL/GenBank/DDBJ databases">
        <title>Hybrid Genome Assemblies of two High G+C Isolates from Undergraduate Microbiology Courses.</title>
        <authorList>
            <person name="Ne Ville C.J."/>
            <person name="Enright D."/>
            <person name="Hernandez I."/>
            <person name="Dodsworth J."/>
            <person name="Orwin P.M."/>
        </authorList>
    </citation>
    <scope>NUCLEOTIDE SEQUENCE [LARGE SCALE GENOMIC DNA]</scope>
    <source>
        <strain evidence="7 8">CSUSB</strain>
    </source>
</reference>
<evidence type="ECO:0000313" key="8">
    <source>
        <dbReference type="Proteomes" id="UP000425817"/>
    </source>
</evidence>
<name>A0A6I6HL72_VARPD</name>